<proteinExistence type="predicted"/>
<evidence type="ECO:0000256" key="1">
    <source>
        <dbReference type="SAM" id="MobiDB-lite"/>
    </source>
</evidence>
<protein>
    <submittedName>
        <fullName evidence="2">Uncharacterized protein</fullName>
    </submittedName>
</protein>
<feature type="region of interest" description="Disordered" evidence="1">
    <location>
        <begin position="1"/>
        <end position="71"/>
    </location>
</feature>
<feature type="compositionally biased region" description="Basic and acidic residues" evidence="1">
    <location>
        <begin position="31"/>
        <end position="40"/>
    </location>
</feature>
<organism evidence="2 3">
    <name type="scientific">Brassicogethes aeneus</name>
    <name type="common">Rape pollen beetle</name>
    <name type="synonym">Meligethes aeneus</name>
    <dbReference type="NCBI Taxonomy" id="1431903"/>
    <lineage>
        <taxon>Eukaryota</taxon>
        <taxon>Metazoa</taxon>
        <taxon>Ecdysozoa</taxon>
        <taxon>Arthropoda</taxon>
        <taxon>Hexapoda</taxon>
        <taxon>Insecta</taxon>
        <taxon>Pterygota</taxon>
        <taxon>Neoptera</taxon>
        <taxon>Endopterygota</taxon>
        <taxon>Coleoptera</taxon>
        <taxon>Polyphaga</taxon>
        <taxon>Cucujiformia</taxon>
        <taxon>Nitidulidae</taxon>
        <taxon>Meligethinae</taxon>
        <taxon>Brassicogethes</taxon>
    </lineage>
</organism>
<gene>
    <name evidence="2" type="ORF">MELIAE_LOCUS11024</name>
</gene>
<dbReference type="EMBL" id="OV121139">
    <property type="protein sequence ID" value="CAH0561686.1"/>
    <property type="molecule type" value="Genomic_DNA"/>
</dbReference>
<feature type="region of interest" description="Disordered" evidence="1">
    <location>
        <begin position="168"/>
        <end position="188"/>
    </location>
</feature>
<dbReference type="OrthoDB" id="6782035at2759"/>
<feature type="compositionally biased region" description="Low complexity" evidence="1">
    <location>
        <begin position="20"/>
        <end position="30"/>
    </location>
</feature>
<name>A0A9P0BGM5_BRAAE</name>
<accession>A0A9P0BGM5</accession>
<evidence type="ECO:0000313" key="3">
    <source>
        <dbReference type="Proteomes" id="UP001154078"/>
    </source>
</evidence>
<feature type="compositionally biased region" description="Low complexity" evidence="1">
    <location>
        <begin position="42"/>
        <end position="53"/>
    </location>
</feature>
<dbReference type="Proteomes" id="UP001154078">
    <property type="component" value="Chromosome 8"/>
</dbReference>
<dbReference type="AlphaFoldDB" id="A0A9P0BGM5"/>
<evidence type="ECO:0000313" key="2">
    <source>
        <dbReference type="EMBL" id="CAH0561686.1"/>
    </source>
</evidence>
<reference evidence="2" key="1">
    <citation type="submission" date="2021-12" db="EMBL/GenBank/DDBJ databases">
        <authorList>
            <person name="King R."/>
        </authorList>
    </citation>
    <scope>NUCLEOTIDE SEQUENCE</scope>
</reference>
<sequence length="203" mass="22751">MNVCDVAGTSKKLQERSQINENKPNTNENNAQKEQKEKNKYTKNNSNNNSSKKVVGSATETAFQSAPRKASFHVGRASLNTSVENISNHFSKKFNRNEFLVEKCPSREGAKSVSFKVESTFSLLEEMYKSENWPAGITVRKYRLFPEQINGEFDKDLARSKKNVKSNLCKHQRSAAQTGGGPADPATFTTIEKSQQLSIVILR</sequence>
<keyword evidence="3" id="KW-1185">Reference proteome</keyword>